<reference evidence="1" key="1">
    <citation type="journal article" date="2015" name="Nature">
        <title>Complex archaea that bridge the gap between prokaryotes and eukaryotes.</title>
        <authorList>
            <person name="Spang A."/>
            <person name="Saw J.H."/>
            <person name="Jorgensen S.L."/>
            <person name="Zaremba-Niedzwiedzka K."/>
            <person name="Martijn J."/>
            <person name="Lind A.E."/>
            <person name="van Eijk R."/>
            <person name="Schleper C."/>
            <person name="Guy L."/>
            <person name="Ettema T.J."/>
        </authorList>
    </citation>
    <scope>NUCLEOTIDE SEQUENCE</scope>
</reference>
<proteinExistence type="predicted"/>
<dbReference type="InterPro" id="IPR007433">
    <property type="entry name" value="DUF481"/>
</dbReference>
<dbReference type="AlphaFoldDB" id="A0A0F9N0I0"/>
<evidence type="ECO:0000313" key="1">
    <source>
        <dbReference type="EMBL" id="KKN13035.1"/>
    </source>
</evidence>
<accession>A0A0F9N0I0</accession>
<sequence length="313" mass="35922">MYCRSLLLLILSFLPWQTFASVSAITLKNGDTIHAEVITLTKDRVKFDHPSLGVLTMPRSEVSMIDPETRINREESTKPVVKRVNTDNGLFGTGLYTNWKRRMDLGLSGKAGKSSASQLNVGFTADFESERIRLSHKTAYYRAESSHELSSQSFYTALNQDWLRPESPWFQFAGGRFDYDQFKDWEYRGNINTGMGYEFANSETWFFVGRTGLGFSKTVGEEDNRFTPEGLLGVEAKWDMNQYQHIELSNTYYPSLNDARQYRNLTSFDWILDLNSFLGVSLKLGLTNEYDSTTTDEIDENDFKYTASLAWKL</sequence>
<dbReference type="EMBL" id="LAZR01003967">
    <property type="protein sequence ID" value="KKN13035.1"/>
    <property type="molecule type" value="Genomic_DNA"/>
</dbReference>
<evidence type="ECO:0008006" key="2">
    <source>
        <dbReference type="Google" id="ProtNLM"/>
    </source>
</evidence>
<organism evidence="1">
    <name type="scientific">marine sediment metagenome</name>
    <dbReference type="NCBI Taxonomy" id="412755"/>
    <lineage>
        <taxon>unclassified sequences</taxon>
        <taxon>metagenomes</taxon>
        <taxon>ecological metagenomes</taxon>
    </lineage>
</organism>
<gene>
    <name evidence="1" type="ORF">LCGC14_1010500</name>
</gene>
<protein>
    <recommendedName>
        <fullName evidence="2">Salt-induced outer membrane protein</fullName>
    </recommendedName>
</protein>
<comment type="caution">
    <text evidence="1">The sequence shown here is derived from an EMBL/GenBank/DDBJ whole genome shotgun (WGS) entry which is preliminary data.</text>
</comment>
<dbReference type="Pfam" id="PF04338">
    <property type="entry name" value="DUF481"/>
    <property type="match status" value="1"/>
</dbReference>
<name>A0A0F9N0I0_9ZZZZ</name>